<evidence type="ECO:0000256" key="5">
    <source>
        <dbReference type="RuleBase" id="RU003512"/>
    </source>
</evidence>
<name>A0A7C3KDV3_9CYAN</name>
<keyword evidence="4 7" id="KW-0732">Signal</keyword>
<dbReference type="EMBL" id="DSRU01000190">
    <property type="protein sequence ID" value="HFM98649.1"/>
    <property type="molecule type" value="Genomic_DNA"/>
</dbReference>
<feature type="chain" id="PRO_5027706777" evidence="7">
    <location>
        <begin position="28"/>
        <end position="352"/>
    </location>
</feature>
<evidence type="ECO:0000256" key="7">
    <source>
        <dbReference type="SAM" id="SignalP"/>
    </source>
</evidence>
<comment type="caution">
    <text evidence="8">The sequence shown here is derived from an EMBL/GenBank/DDBJ whole genome shotgun (WGS) entry which is preliminary data.</text>
</comment>
<dbReference type="Pfam" id="PF01297">
    <property type="entry name" value="ZnuA"/>
    <property type="match status" value="1"/>
</dbReference>
<dbReference type="InterPro" id="IPR006129">
    <property type="entry name" value="AdhesinB"/>
</dbReference>
<dbReference type="AlphaFoldDB" id="A0A7C3KDV3"/>
<gene>
    <name evidence="8" type="ORF">ENR64_13015</name>
</gene>
<evidence type="ECO:0000313" key="8">
    <source>
        <dbReference type="EMBL" id="HFM98649.1"/>
    </source>
</evidence>
<organism evidence="8">
    <name type="scientific">Oscillatoriales cyanobacterium SpSt-418</name>
    <dbReference type="NCBI Taxonomy" id="2282169"/>
    <lineage>
        <taxon>Bacteria</taxon>
        <taxon>Bacillati</taxon>
        <taxon>Cyanobacteriota</taxon>
        <taxon>Cyanophyceae</taxon>
        <taxon>Oscillatoriophycideae</taxon>
        <taxon>Oscillatoriales</taxon>
    </lineage>
</organism>
<dbReference type="PRINTS" id="PR00691">
    <property type="entry name" value="ADHESINB"/>
</dbReference>
<feature type="signal peptide" evidence="7">
    <location>
        <begin position="1"/>
        <end position="27"/>
    </location>
</feature>
<dbReference type="GO" id="GO:0030313">
    <property type="term" value="C:cell envelope"/>
    <property type="evidence" value="ECO:0007669"/>
    <property type="project" value="UniProtKB-SubCell"/>
</dbReference>
<sequence length="352" mass="37711">MHLDRSFPLWKVASIAFLAGVAASCSASNVNNANSATGTNAATVAANAPKVVATTSVICDLTRQIAAETIALQCLGTPGQDPHVYKPTPEDRRAIESANLILYGGYQFEPSLIQLVKSTSNNAPKVAVHEVAVPKPLVAEGHSHSHAEDDHDHDHAEEKQSGKAKAPEADPHVWHDANNGAKMAEAIATRLKQVAPENAETYEQNLQTVKQRLQQLDAWIKAQVATIPAGQRKLVTTHEALSYYANAYGIPVEGALQGVTTEEKPTAARLRELVDELRAAKVPTIFAEQTVNPRLIETVAKEAKVQVSPRRLFADGLGEPGSGAETYESMLIANTQAITEGLGGKFSPFQPK</sequence>
<reference evidence="8" key="1">
    <citation type="journal article" date="2020" name="mSystems">
        <title>Genome- and Community-Level Interaction Insights into Carbon Utilization and Element Cycling Functions of Hydrothermarchaeota in Hydrothermal Sediment.</title>
        <authorList>
            <person name="Zhou Z."/>
            <person name="Liu Y."/>
            <person name="Xu W."/>
            <person name="Pan J."/>
            <person name="Luo Z.H."/>
            <person name="Li M."/>
        </authorList>
    </citation>
    <scope>NUCLEOTIDE SEQUENCE [LARGE SCALE GENOMIC DNA]</scope>
    <source>
        <strain evidence="8">SpSt-418</strain>
    </source>
</reference>
<proteinExistence type="inferred from homology"/>
<dbReference type="Gene3D" id="3.40.50.1980">
    <property type="entry name" value="Nitrogenase molybdenum iron protein domain"/>
    <property type="match status" value="2"/>
</dbReference>
<evidence type="ECO:0000256" key="4">
    <source>
        <dbReference type="ARBA" id="ARBA00022729"/>
    </source>
</evidence>
<evidence type="ECO:0000256" key="6">
    <source>
        <dbReference type="SAM" id="MobiDB-lite"/>
    </source>
</evidence>
<dbReference type="PROSITE" id="PS51257">
    <property type="entry name" value="PROKAR_LIPOPROTEIN"/>
    <property type="match status" value="1"/>
</dbReference>
<protein>
    <submittedName>
        <fullName evidence="8">Metal ABC transporter substrate-binding protein</fullName>
    </submittedName>
</protein>
<dbReference type="PANTHER" id="PTHR42953:SF1">
    <property type="entry name" value="METAL-BINDING PROTEIN HI_0362-RELATED"/>
    <property type="match status" value="1"/>
</dbReference>
<comment type="subcellular location">
    <subcellularLocation>
        <location evidence="1">Cell envelope</location>
    </subcellularLocation>
</comment>
<evidence type="ECO:0000256" key="2">
    <source>
        <dbReference type="ARBA" id="ARBA00022448"/>
    </source>
</evidence>
<comment type="similarity">
    <text evidence="5">Belongs to the bacterial solute-binding protein 9 family.</text>
</comment>
<dbReference type="InterPro" id="IPR006127">
    <property type="entry name" value="ZnuA-like"/>
</dbReference>
<keyword evidence="3" id="KW-0479">Metal-binding</keyword>
<accession>A0A7C3KDV3</accession>
<dbReference type="GO" id="GO:0030001">
    <property type="term" value="P:metal ion transport"/>
    <property type="evidence" value="ECO:0007669"/>
    <property type="project" value="InterPro"/>
</dbReference>
<dbReference type="InterPro" id="IPR006128">
    <property type="entry name" value="Lipoprotein_PsaA-like"/>
</dbReference>
<evidence type="ECO:0000256" key="1">
    <source>
        <dbReference type="ARBA" id="ARBA00004196"/>
    </source>
</evidence>
<dbReference type="InterPro" id="IPR050492">
    <property type="entry name" value="Bact_metal-bind_prot9"/>
</dbReference>
<evidence type="ECO:0000256" key="3">
    <source>
        <dbReference type="ARBA" id="ARBA00022723"/>
    </source>
</evidence>
<keyword evidence="2 5" id="KW-0813">Transport</keyword>
<dbReference type="SUPFAM" id="SSF53807">
    <property type="entry name" value="Helical backbone' metal receptor"/>
    <property type="match status" value="1"/>
</dbReference>
<feature type="region of interest" description="Disordered" evidence="6">
    <location>
        <begin position="141"/>
        <end position="174"/>
    </location>
</feature>
<dbReference type="GO" id="GO:0007155">
    <property type="term" value="P:cell adhesion"/>
    <property type="evidence" value="ECO:0007669"/>
    <property type="project" value="InterPro"/>
</dbReference>
<dbReference type="PRINTS" id="PR00690">
    <property type="entry name" value="ADHESNFAMILY"/>
</dbReference>
<dbReference type="GO" id="GO:0046872">
    <property type="term" value="F:metal ion binding"/>
    <property type="evidence" value="ECO:0007669"/>
    <property type="project" value="UniProtKB-KW"/>
</dbReference>
<dbReference type="PANTHER" id="PTHR42953">
    <property type="entry name" value="HIGH-AFFINITY ZINC UPTAKE SYSTEM PROTEIN ZNUA-RELATED"/>
    <property type="match status" value="1"/>
</dbReference>